<accession>A0ABV5Y8H2</accession>
<protein>
    <submittedName>
        <fullName evidence="2">DUF2267 domain-containing protein</fullName>
    </submittedName>
</protein>
<feature type="region of interest" description="Disordered" evidence="1">
    <location>
        <begin position="1"/>
        <end position="22"/>
    </location>
</feature>
<comment type="caution">
    <text evidence="2">The sequence shown here is derived from an EMBL/GenBank/DDBJ whole genome shotgun (WGS) entry which is preliminary data.</text>
</comment>
<evidence type="ECO:0000256" key="1">
    <source>
        <dbReference type="SAM" id="MobiDB-lite"/>
    </source>
</evidence>
<dbReference type="RefSeq" id="WP_378195181.1">
    <property type="nucleotide sequence ID" value="NZ_JBHLZP010000014.1"/>
</dbReference>
<dbReference type="Gene3D" id="1.10.490.110">
    <property type="entry name" value="Uncharacterized conserved protein DUF2267"/>
    <property type="match status" value="1"/>
</dbReference>
<proteinExistence type="predicted"/>
<gene>
    <name evidence="2" type="ORF">ACFFNX_03900</name>
</gene>
<dbReference type="InterPro" id="IPR018727">
    <property type="entry name" value="DUF2267"/>
</dbReference>
<dbReference type="EMBL" id="JBHLZP010000014">
    <property type="protein sequence ID" value="MFB9831326.1"/>
    <property type="molecule type" value="Genomic_DNA"/>
</dbReference>
<dbReference type="Pfam" id="PF10025">
    <property type="entry name" value="DUF2267"/>
    <property type="match status" value="1"/>
</dbReference>
<evidence type="ECO:0000313" key="3">
    <source>
        <dbReference type="Proteomes" id="UP001589627"/>
    </source>
</evidence>
<reference evidence="2 3" key="1">
    <citation type="submission" date="2024-09" db="EMBL/GenBank/DDBJ databases">
        <authorList>
            <person name="Sun Q."/>
            <person name="Mori K."/>
        </authorList>
    </citation>
    <scope>NUCLEOTIDE SEQUENCE [LARGE SCALE GENOMIC DNA]</scope>
    <source>
        <strain evidence="2 3">TBRC 0563</strain>
    </source>
</reference>
<organism evidence="2 3">
    <name type="scientific">Actinoallomurus acaciae</name>
    <dbReference type="NCBI Taxonomy" id="502577"/>
    <lineage>
        <taxon>Bacteria</taxon>
        <taxon>Bacillati</taxon>
        <taxon>Actinomycetota</taxon>
        <taxon>Actinomycetes</taxon>
        <taxon>Streptosporangiales</taxon>
        <taxon>Thermomonosporaceae</taxon>
        <taxon>Actinoallomurus</taxon>
    </lineage>
</organism>
<keyword evidence="3" id="KW-1185">Reference proteome</keyword>
<evidence type="ECO:0000313" key="2">
    <source>
        <dbReference type="EMBL" id="MFB9831326.1"/>
    </source>
</evidence>
<dbReference type="InterPro" id="IPR038282">
    <property type="entry name" value="DUF2267_sf"/>
</dbReference>
<name>A0ABV5Y8H2_9ACTN</name>
<dbReference type="Proteomes" id="UP001589627">
    <property type="component" value="Unassembled WGS sequence"/>
</dbReference>
<sequence>MEYSGFLQITQSEAGGDSEETERAVRAVLTTLAERLSRDEARDLLQRLPVEIRPWLHTERSAERFDVGEFLRRVAEREGVDLESAERDARAVFAALREAVGHDEYADLTVRFPPDYGVLLPRP</sequence>